<reference evidence="4" key="2">
    <citation type="journal article" date="2021" name="PeerJ">
        <title>Extensive microbial diversity within the chicken gut microbiome revealed by metagenomics and culture.</title>
        <authorList>
            <person name="Gilroy R."/>
            <person name="Ravi A."/>
            <person name="Getino M."/>
            <person name="Pursley I."/>
            <person name="Horton D.L."/>
            <person name="Alikhan N.F."/>
            <person name="Baker D."/>
            <person name="Gharbi K."/>
            <person name="Hall N."/>
            <person name="Watson M."/>
            <person name="Adriaenssens E.M."/>
            <person name="Foster-Nyarko E."/>
            <person name="Jarju S."/>
            <person name="Secka A."/>
            <person name="Antonio M."/>
            <person name="Oren A."/>
            <person name="Chaudhuri R.R."/>
            <person name="La Ragione R."/>
            <person name="Hildebrand F."/>
            <person name="Pallen M.J."/>
        </authorList>
    </citation>
    <scope>NUCLEOTIDE SEQUENCE</scope>
    <source>
        <strain evidence="4">20514</strain>
    </source>
</reference>
<sequence length="381" mass="41996">MDSKMLMVDLKGQYLKIKDEVDSGIREVLESSSFINGPAVKRFRENLGRYMGGTGVITCANGTDALQIALMALGLKPGDEVIVPAFTYVSSAEVIALLGLVPVMVDVDPDTFNVGVENIRRALTPRTRAIIPVHLFGQSCDMEPILDFADGHGLYVIEDNAQALGAEYTFRDGHRAKTGTMGTVGCTSFFPTKNLGCYGDGGAIFCNDALLAEKLAMIANHGQKVKYHHSVIGCNSRLDSIQAAVLDVKLRHLDAYSEARREAAAYYDLKLRESDPDGKFFQVPHRLGRSTHVFHQYTLKIRDGRRDSLKKFLADRGIPTMIYYPLPLQEQEAFLNVARAAEKLENARECACSVLSLPMHTELTRESQDAVIGSILEFFGL</sequence>
<dbReference type="PIRSF" id="PIRSF000390">
    <property type="entry name" value="PLP_StrS"/>
    <property type="match status" value="1"/>
</dbReference>
<gene>
    <name evidence="4" type="ORF">IAC29_09340</name>
</gene>
<dbReference type="Gene3D" id="3.90.1150.10">
    <property type="entry name" value="Aspartate Aminotransferase, domain 1"/>
    <property type="match status" value="1"/>
</dbReference>
<dbReference type="InterPro" id="IPR015424">
    <property type="entry name" value="PyrdxlP-dep_Trfase"/>
</dbReference>
<keyword evidence="2 3" id="KW-0663">Pyridoxal phosphate</keyword>
<dbReference type="PANTHER" id="PTHR30244:SF42">
    <property type="entry name" value="UDP-2-ACETAMIDO-2-DEOXY-3-OXO-D-GLUCURONATE AMINOTRANSFERASE"/>
    <property type="match status" value="1"/>
</dbReference>
<dbReference type="PANTHER" id="PTHR30244">
    <property type="entry name" value="TRANSAMINASE"/>
    <property type="match status" value="1"/>
</dbReference>
<name>A0A9D9EQL0_9BACT</name>
<dbReference type="CDD" id="cd00616">
    <property type="entry name" value="AHBA_syn"/>
    <property type="match status" value="1"/>
</dbReference>
<comment type="similarity">
    <text evidence="3">Belongs to the DegT/DnrJ/EryC1 family.</text>
</comment>
<dbReference type="GO" id="GO:0008483">
    <property type="term" value="F:transaminase activity"/>
    <property type="evidence" value="ECO:0007669"/>
    <property type="project" value="UniProtKB-KW"/>
</dbReference>
<dbReference type="InterPro" id="IPR015421">
    <property type="entry name" value="PyrdxlP-dep_Trfase_major"/>
</dbReference>
<comment type="caution">
    <text evidence="4">The sequence shown here is derived from an EMBL/GenBank/DDBJ whole genome shotgun (WGS) entry which is preliminary data.</text>
</comment>
<dbReference type="Gene3D" id="3.40.640.10">
    <property type="entry name" value="Type I PLP-dependent aspartate aminotransferase-like (Major domain)"/>
    <property type="match status" value="1"/>
</dbReference>
<dbReference type="SUPFAM" id="SSF53383">
    <property type="entry name" value="PLP-dependent transferases"/>
    <property type="match status" value="1"/>
</dbReference>
<dbReference type="GO" id="GO:0000271">
    <property type="term" value="P:polysaccharide biosynthetic process"/>
    <property type="evidence" value="ECO:0007669"/>
    <property type="project" value="TreeGrafter"/>
</dbReference>
<keyword evidence="4" id="KW-0032">Aminotransferase</keyword>
<dbReference type="EMBL" id="JADIMQ010000134">
    <property type="protein sequence ID" value="MBO8449454.1"/>
    <property type="molecule type" value="Genomic_DNA"/>
</dbReference>
<dbReference type="GO" id="GO:0030170">
    <property type="term" value="F:pyridoxal phosphate binding"/>
    <property type="evidence" value="ECO:0007669"/>
    <property type="project" value="TreeGrafter"/>
</dbReference>
<evidence type="ECO:0000256" key="3">
    <source>
        <dbReference type="RuleBase" id="RU004508"/>
    </source>
</evidence>
<dbReference type="InterPro" id="IPR000653">
    <property type="entry name" value="DegT/StrS_aminotransferase"/>
</dbReference>
<evidence type="ECO:0000313" key="4">
    <source>
        <dbReference type="EMBL" id="MBO8449454.1"/>
    </source>
</evidence>
<organism evidence="4 5">
    <name type="scientific">Candidatus Cryptobacteroides merdigallinarum</name>
    <dbReference type="NCBI Taxonomy" id="2840770"/>
    <lineage>
        <taxon>Bacteria</taxon>
        <taxon>Pseudomonadati</taxon>
        <taxon>Bacteroidota</taxon>
        <taxon>Bacteroidia</taxon>
        <taxon>Bacteroidales</taxon>
        <taxon>Candidatus Cryptobacteroides</taxon>
    </lineage>
</organism>
<reference evidence="4" key="1">
    <citation type="submission" date="2020-10" db="EMBL/GenBank/DDBJ databases">
        <authorList>
            <person name="Gilroy R."/>
        </authorList>
    </citation>
    <scope>NUCLEOTIDE SEQUENCE</scope>
    <source>
        <strain evidence="4">20514</strain>
    </source>
</reference>
<evidence type="ECO:0000313" key="5">
    <source>
        <dbReference type="Proteomes" id="UP000810252"/>
    </source>
</evidence>
<dbReference type="Proteomes" id="UP000810252">
    <property type="component" value="Unassembled WGS sequence"/>
</dbReference>
<dbReference type="AlphaFoldDB" id="A0A9D9EQL0"/>
<evidence type="ECO:0000256" key="2">
    <source>
        <dbReference type="PIRSR" id="PIRSR000390-2"/>
    </source>
</evidence>
<protein>
    <submittedName>
        <fullName evidence="4">DegT/DnrJ/EryC1/StrS family aminotransferase</fullName>
    </submittedName>
</protein>
<keyword evidence="4" id="KW-0808">Transferase</keyword>
<dbReference type="InterPro" id="IPR015422">
    <property type="entry name" value="PyrdxlP-dep_Trfase_small"/>
</dbReference>
<dbReference type="Pfam" id="PF01041">
    <property type="entry name" value="DegT_DnrJ_EryC1"/>
    <property type="match status" value="1"/>
</dbReference>
<accession>A0A9D9EQL0</accession>
<feature type="modified residue" description="N6-(pyridoxal phosphate)lysine" evidence="2">
    <location>
        <position position="193"/>
    </location>
</feature>
<evidence type="ECO:0000256" key="1">
    <source>
        <dbReference type="PIRSR" id="PIRSR000390-1"/>
    </source>
</evidence>
<feature type="active site" description="Proton acceptor" evidence="1">
    <location>
        <position position="193"/>
    </location>
</feature>
<proteinExistence type="inferred from homology"/>